<evidence type="ECO:0000313" key="7">
    <source>
        <dbReference type="EMBL" id="RXR29868.1"/>
    </source>
</evidence>
<name>A0A4Q1KJ70_9SPHN</name>
<keyword evidence="7" id="KW-0282">Flagellum</keyword>
<gene>
    <name evidence="7" type="ORF">EQG66_04830</name>
</gene>
<sequence>MTVTATNINGTTTYVGSAESLNQASTGVTQKSMAQTDFLTLLTAQLKSQDPFNPMDNADLVAQMATISNTSGIAEMNNSLKAISDSLSGSRINDAASWIGRSMLVKSNIAAPDAQGNYAGQLTIDADANALSVDLIDGTGATVKTIDLGARPAGDTSFYWNGRDDAGNYVAGQPLQVKVRGASPTAVATWASIAAVQSPADGSQAKLITPLGSFSPAEALKLT</sequence>
<dbReference type="OrthoDB" id="9785233at2"/>
<dbReference type="Pfam" id="PF13860">
    <property type="entry name" value="FlgD_ig"/>
    <property type="match status" value="1"/>
</dbReference>
<keyword evidence="7" id="KW-0966">Cell projection</keyword>
<proteinExistence type="inferred from homology"/>
<comment type="caution">
    <text evidence="7">The sequence shown here is derived from an EMBL/GenBank/DDBJ whole genome shotgun (WGS) entry which is preliminary data.</text>
</comment>
<keyword evidence="3 5" id="KW-1005">Bacterial flagellum biogenesis</keyword>
<evidence type="ECO:0000256" key="3">
    <source>
        <dbReference type="ARBA" id="ARBA00022795"/>
    </source>
</evidence>
<comment type="function">
    <text evidence="4 5">Required for flagellar hook formation. May act as a scaffolding protein.</text>
</comment>
<dbReference type="Proteomes" id="UP000290958">
    <property type="component" value="Unassembled WGS sequence"/>
</dbReference>
<dbReference type="EMBL" id="SBKP01000003">
    <property type="protein sequence ID" value="RXR29868.1"/>
    <property type="molecule type" value="Genomic_DNA"/>
</dbReference>
<evidence type="ECO:0000313" key="8">
    <source>
        <dbReference type="Proteomes" id="UP000290958"/>
    </source>
</evidence>
<dbReference type="InterPro" id="IPR005648">
    <property type="entry name" value="FlgD"/>
</dbReference>
<dbReference type="AlphaFoldDB" id="A0A4Q1KJ70"/>
<evidence type="ECO:0000259" key="6">
    <source>
        <dbReference type="Pfam" id="PF13860"/>
    </source>
</evidence>
<accession>A0A4Q1KJ70</accession>
<keyword evidence="7" id="KW-0969">Cilium</keyword>
<evidence type="ECO:0000256" key="4">
    <source>
        <dbReference type="ARBA" id="ARBA00024746"/>
    </source>
</evidence>
<dbReference type="Pfam" id="PF03963">
    <property type="entry name" value="FlgD"/>
    <property type="match status" value="1"/>
</dbReference>
<dbReference type="RefSeq" id="WP_129403405.1">
    <property type="nucleotide sequence ID" value="NZ_SBKP01000003.1"/>
</dbReference>
<dbReference type="GO" id="GO:0044781">
    <property type="term" value="P:bacterial-type flagellum organization"/>
    <property type="evidence" value="ECO:0007669"/>
    <property type="project" value="UniProtKB-UniRule"/>
</dbReference>
<protein>
    <recommendedName>
        <fullName evidence="2 5">Basal-body rod modification protein FlgD</fullName>
    </recommendedName>
</protein>
<feature type="domain" description="FlgD/Vpr Ig-like" evidence="6">
    <location>
        <begin position="113"/>
        <end position="181"/>
    </location>
</feature>
<organism evidence="7 8">
    <name type="scientific">Sphingobium fluviale</name>
    <dbReference type="NCBI Taxonomy" id="2506423"/>
    <lineage>
        <taxon>Bacteria</taxon>
        <taxon>Pseudomonadati</taxon>
        <taxon>Pseudomonadota</taxon>
        <taxon>Alphaproteobacteria</taxon>
        <taxon>Sphingomonadales</taxon>
        <taxon>Sphingomonadaceae</taxon>
        <taxon>Sphingobium</taxon>
    </lineage>
</organism>
<evidence type="ECO:0000256" key="5">
    <source>
        <dbReference type="RuleBase" id="RU362076"/>
    </source>
</evidence>
<comment type="similarity">
    <text evidence="1 5">Belongs to the FlgD family.</text>
</comment>
<dbReference type="Gene3D" id="2.60.40.4070">
    <property type="match status" value="1"/>
</dbReference>
<dbReference type="InterPro" id="IPR025965">
    <property type="entry name" value="FlgD/Vpr_Ig-like"/>
</dbReference>
<keyword evidence="8" id="KW-1185">Reference proteome</keyword>
<reference evidence="8" key="1">
    <citation type="submission" date="2019-01" db="EMBL/GenBank/DDBJ databases">
        <title>Cytophagaceae bacterium strain CAR-16.</title>
        <authorList>
            <person name="Chen W.-M."/>
        </authorList>
    </citation>
    <scope>NUCLEOTIDE SEQUENCE [LARGE SCALE GENOMIC DNA]</scope>
    <source>
        <strain evidence="8">CHR27</strain>
    </source>
</reference>
<evidence type="ECO:0000256" key="1">
    <source>
        <dbReference type="ARBA" id="ARBA00010577"/>
    </source>
</evidence>
<evidence type="ECO:0000256" key="2">
    <source>
        <dbReference type="ARBA" id="ARBA00016013"/>
    </source>
</evidence>
<dbReference type="Gene3D" id="2.30.30.910">
    <property type="match status" value="1"/>
</dbReference>